<evidence type="ECO:0000313" key="4">
    <source>
        <dbReference type="Proteomes" id="UP000220611"/>
    </source>
</evidence>
<keyword evidence="4" id="KW-1185">Reference proteome</keyword>
<name>A0A855A2T6_9FIRM</name>
<keyword evidence="2" id="KW-0812">Transmembrane</keyword>
<accession>A0A855A2T6</accession>
<evidence type="ECO:0000256" key="2">
    <source>
        <dbReference type="SAM" id="Phobius"/>
    </source>
</evidence>
<reference evidence="3 4" key="1">
    <citation type="submission" date="2017-07" db="EMBL/GenBank/DDBJ databases">
        <title>Prevalence of linear plasmids in Cutibacterium (Propionibacterium) acnes isolates obtained from prostatic tissue.</title>
        <authorList>
            <person name="Davidsson S."/>
            <person name="Carlsson J."/>
            <person name="Molling P."/>
            <person name="Andren O."/>
            <person name="Andersson S.-O."/>
            <person name="Brzuszkiewicz E."/>
            <person name="Poehlein A."/>
            <person name="Al-Zeer M."/>
            <person name="Brinkmann V."/>
            <person name="Scavenius C."/>
            <person name="Nazipi S."/>
            <person name="Soderquist B."/>
            <person name="Bruggemann H."/>
        </authorList>
    </citation>
    <scope>NUCLEOTIDE SEQUENCE [LARGE SCALE GENOMIC DNA]</scope>
    <source>
        <strain evidence="3 4">DSM 753</strain>
    </source>
</reference>
<feature type="transmembrane region" description="Helical" evidence="2">
    <location>
        <begin position="46"/>
        <end position="67"/>
    </location>
</feature>
<keyword evidence="2" id="KW-0472">Membrane</keyword>
<dbReference type="EMBL" id="NOXF01000013">
    <property type="protein sequence ID" value="PEQ23617.1"/>
    <property type="molecule type" value="Genomic_DNA"/>
</dbReference>
<feature type="compositionally biased region" description="Basic residues" evidence="1">
    <location>
        <begin position="197"/>
        <end position="207"/>
    </location>
</feature>
<evidence type="ECO:0008006" key="5">
    <source>
        <dbReference type="Google" id="ProtNLM"/>
    </source>
</evidence>
<feature type="region of interest" description="Disordered" evidence="1">
    <location>
        <begin position="106"/>
        <end position="163"/>
    </location>
</feature>
<gene>
    <name evidence="3" type="ORF">CH238_12990</name>
</gene>
<dbReference type="AlphaFoldDB" id="A0A855A2T6"/>
<feature type="compositionally biased region" description="Acidic residues" evidence="1">
    <location>
        <begin position="219"/>
        <end position="233"/>
    </location>
</feature>
<dbReference type="Proteomes" id="UP000220611">
    <property type="component" value="Unassembled WGS sequence"/>
</dbReference>
<feature type="transmembrane region" description="Helical" evidence="2">
    <location>
        <begin position="73"/>
        <end position="96"/>
    </location>
</feature>
<comment type="caution">
    <text evidence="3">The sequence shown here is derived from an EMBL/GenBank/DDBJ whole genome shotgun (WGS) entry which is preliminary data.</text>
</comment>
<keyword evidence="2" id="KW-1133">Transmembrane helix</keyword>
<protein>
    <recommendedName>
        <fullName evidence="5">Cxxc_20_cxxc protein</fullName>
    </recommendedName>
</protein>
<dbReference type="OrthoDB" id="1864128at2"/>
<evidence type="ECO:0000256" key="1">
    <source>
        <dbReference type="SAM" id="MobiDB-lite"/>
    </source>
</evidence>
<proteinExistence type="predicted"/>
<feature type="compositionally biased region" description="Basic and acidic residues" evidence="1">
    <location>
        <begin position="208"/>
        <end position="218"/>
    </location>
</feature>
<feature type="region of interest" description="Disordered" evidence="1">
    <location>
        <begin position="189"/>
        <end position="233"/>
    </location>
</feature>
<sequence length="233" mass="26501">MKNQLPFCPYCKSRMSYLQAWGIHKDGEYRCPRCGKASNIRYTKRLRTFAAAASALGFLIAVLLVIFRQGIQFGHVLLIIVPFLFFFLLAPFTIVLSPMKGHRKKHVRGAKPAGSFHRELSGRRAAGAFSEERPVSEEKADPYREKFYDPDPPGKNAGDSLEISSASHSGYYSSKYDFSLFEETRRIDKVKNNPSVSKRRQAQRPAKRRVDPPKKPGGTEEEIDQILQDFIDE</sequence>
<evidence type="ECO:0000313" key="3">
    <source>
        <dbReference type="EMBL" id="PEQ23617.1"/>
    </source>
</evidence>
<feature type="compositionally biased region" description="Basic and acidic residues" evidence="1">
    <location>
        <begin position="130"/>
        <end position="149"/>
    </location>
</feature>
<organism evidence="3 4">
    <name type="scientific">[Clostridium] leptum DSM 753</name>
    <dbReference type="NCBI Taxonomy" id="428125"/>
    <lineage>
        <taxon>Bacteria</taxon>
        <taxon>Bacillati</taxon>
        <taxon>Bacillota</taxon>
        <taxon>Clostridia</taxon>
        <taxon>Eubacteriales</taxon>
        <taxon>Oscillospiraceae</taxon>
        <taxon>Oscillospiraceae incertae sedis</taxon>
    </lineage>
</organism>